<dbReference type="Proteomes" id="UP000199634">
    <property type="component" value="Unassembled WGS sequence"/>
</dbReference>
<protein>
    <submittedName>
        <fullName evidence="1">Uncharacterized protein</fullName>
    </submittedName>
</protein>
<evidence type="ECO:0000313" key="2">
    <source>
        <dbReference type="Proteomes" id="UP000199634"/>
    </source>
</evidence>
<dbReference type="EMBL" id="FNXE01000014">
    <property type="protein sequence ID" value="SEH76280.1"/>
    <property type="molecule type" value="Genomic_DNA"/>
</dbReference>
<accession>A0A1H6KTN9</accession>
<gene>
    <name evidence="1" type="ORF">SAMN02927937_01287</name>
</gene>
<evidence type="ECO:0000313" key="1">
    <source>
        <dbReference type="EMBL" id="SEH76280.1"/>
    </source>
</evidence>
<keyword evidence="2" id="KW-1185">Reference proteome</keyword>
<dbReference type="AlphaFoldDB" id="A0A1H6KTN9"/>
<name>A0A1H6KTN9_9FLAO</name>
<dbReference type="STRING" id="1159016.SAMN02927937_01287"/>
<reference evidence="1 2" key="1">
    <citation type="submission" date="2016-10" db="EMBL/GenBank/DDBJ databases">
        <authorList>
            <person name="de Groot N.N."/>
        </authorList>
    </citation>
    <scope>NUCLEOTIDE SEQUENCE [LARGE SCALE GENOMIC DNA]</scope>
    <source>
        <strain evidence="1 2">CGMCC 1.10825</strain>
    </source>
</reference>
<sequence length="135" mass="15500">MELFSNCTGTTQKYLSKKFTEEPVHKIETQIEQCTKKRTNNKGNAYKFGTDLYTNIKSELTLLKSIVGNTNLQYKMLADNIAKEILQCSIDYFNESQEQEKSNNYLEEAMKLAKLAESVAVNDATKNRVKEKSIR</sequence>
<dbReference type="OrthoDB" id="1149028at2"/>
<organism evidence="1 2">
    <name type="scientific">Paenimyroides marinum</name>
    <dbReference type="NCBI Taxonomy" id="1159016"/>
    <lineage>
        <taxon>Bacteria</taxon>
        <taxon>Pseudomonadati</taxon>
        <taxon>Bacteroidota</taxon>
        <taxon>Flavobacteriia</taxon>
        <taxon>Flavobacteriales</taxon>
        <taxon>Flavobacteriaceae</taxon>
        <taxon>Paenimyroides</taxon>
    </lineage>
</organism>
<dbReference type="RefSeq" id="WP_143037745.1">
    <property type="nucleotide sequence ID" value="NZ_FNXE01000014.1"/>
</dbReference>
<proteinExistence type="predicted"/>